<keyword evidence="3" id="KW-1185">Reference proteome</keyword>
<reference evidence="2 3" key="1">
    <citation type="submission" date="2018-08" db="EMBL/GenBank/DDBJ databases">
        <title>Lysinibacillus sp. YLB-03 draft genome sequence.</title>
        <authorList>
            <person name="Yu L."/>
        </authorList>
    </citation>
    <scope>NUCLEOTIDE SEQUENCE [LARGE SCALE GENOMIC DNA]</scope>
    <source>
        <strain evidence="2 3">YLB-03</strain>
    </source>
</reference>
<dbReference type="OrthoDB" id="9778998at2"/>
<organism evidence="2 3">
    <name type="scientific">Ureibacillus yapensis</name>
    <dbReference type="NCBI Taxonomy" id="2304605"/>
    <lineage>
        <taxon>Bacteria</taxon>
        <taxon>Bacillati</taxon>
        <taxon>Bacillota</taxon>
        <taxon>Bacilli</taxon>
        <taxon>Bacillales</taxon>
        <taxon>Caryophanaceae</taxon>
        <taxon>Ureibacillus</taxon>
    </lineage>
</organism>
<dbReference type="RefSeq" id="WP_118876636.1">
    <property type="nucleotide sequence ID" value="NZ_QWEI01000006.1"/>
</dbReference>
<protein>
    <submittedName>
        <fullName evidence="2">Uncharacterized protein</fullName>
    </submittedName>
</protein>
<dbReference type="EMBL" id="QWEI01000006">
    <property type="protein sequence ID" value="RHW35817.1"/>
    <property type="molecule type" value="Genomic_DNA"/>
</dbReference>
<gene>
    <name evidence="2" type="ORF">D1B33_11990</name>
</gene>
<name>A0A396S5P2_9BACL</name>
<feature type="region of interest" description="Disordered" evidence="1">
    <location>
        <begin position="153"/>
        <end position="187"/>
    </location>
</feature>
<dbReference type="Pfam" id="PF09826">
    <property type="entry name" value="Beta_propel"/>
    <property type="match status" value="1"/>
</dbReference>
<dbReference type="AlphaFoldDB" id="A0A396S5P2"/>
<sequence>MKGRLIASSLVFAIIALLASTAIFYFGKKVEVHASTTVLVDHPYQVYFSQPLNSINEKLIYVTNGDGERVEAAITLQDAHHSLSIEHLPPGDYKLHIEAAAFEKKRKAEGQEIQFKVVQELKELTSVEELEDFFQTILDEERKNRGRGRVVVEESADMKTSNAAADTASTEASSSHSSTNNQVEGIEEGDVVVTDGRYIYSIVDQQIVIIDARNPKNLKVANKIKLEGNRNPMQLMLHDGMLIVIADEYIEMKKDGYSNGISMTKAAFYNIKDAENPKLIREVGQDGYMNGIRKYGNTLYIVTNKMPDYWLLTKEKEVELRPYTYDSKQAESIKPMNIDQLTILPGANEPNYTIISAVDLKNFGSSKVETKGYLGGSSALYMSEHALYLTAVNYRAFMGDSVEEATTDMAILPAGATNTEIFKFKIEGQRVDFTASTFIKGSILNQFSMDEHNGYFRVATTEGDFWGSADNASKNHLFVYDENLMKIGEVTDLARGEKIYSARFMGDKAYIVTFKQVDPLFVIDLANPEKPRVLGELKIPGFSNYLHPLGENHLIGIGYDTETRVDESMKQPFVTRAGMKVSLFDITDFANPKEQDSVVIGGRGTYSEIEYNHKALFRHDAYGYYGFPVTVYEAKEKYDVAYKGTGAVVYQITPENGIKIKANLVAPAQKGEQYEDWGALISRLIYIDDTLYTVSRKEIKGYDLESFELVDQVEIK</sequence>
<evidence type="ECO:0000313" key="3">
    <source>
        <dbReference type="Proteomes" id="UP000265692"/>
    </source>
</evidence>
<accession>A0A396S5P2</accession>
<dbReference type="Proteomes" id="UP000265692">
    <property type="component" value="Unassembled WGS sequence"/>
</dbReference>
<evidence type="ECO:0000256" key="1">
    <source>
        <dbReference type="SAM" id="MobiDB-lite"/>
    </source>
</evidence>
<proteinExistence type="predicted"/>
<evidence type="ECO:0000313" key="2">
    <source>
        <dbReference type="EMBL" id="RHW35817.1"/>
    </source>
</evidence>
<feature type="compositionally biased region" description="Low complexity" evidence="1">
    <location>
        <begin position="160"/>
        <end position="181"/>
    </location>
</feature>
<comment type="caution">
    <text evidence="2">The sequence shown here is derived from an EMBL/GenBank/DDBJ whole genome shotgun (WGS) entry which is preliminary data.</text>
</comment>
<dbReference type="InterPro" id="IPR019198">
    <property type="entry name" value="Beta_propeller_containing"/>
</dbReference>